<dbReference type="GO" id="GO:0016020">
    <property type="term" value="C:membrane"/>
    <property type="evidence" value="ECO:0007669"/>
    <property type="project" value="InterPro"/>
</dbReference>
<reference evidence="2 3" key="1">
    <citation type="submission" date="2020-02" db="EMBL/GenBank/DDBJ databases">
        <title>Genome analysis of Thermosulfuriphilus ammonigenes ST65T, an anaerobic thermophilic chemolithoautotrophic bacterium isolated from a deep-sea hydrothermal vent.</title>
        <authorList>
            <person name="Slobodkina G."/>
            <person name="Allioux M."/>
            <person name="Merkel A."/>
            <person name="Alain K."/>
            <person name="Jebbar M."/>
            <person name="Slobodkin A."/>
        </authorList>
    </citation>
    <scope>NUCLEOTIDE SEQUENCE [LARGE SCALE GENOMIC DNA]</scope>
    <source>
        <strain evidence="2 3">ST65</strain>
    </source>
</reference>
<dbReference type="Pfam" id="PF00892">
    <property type="entry name" value="EamA"/>
    <property type="match status" value="2"/>
</dbReference>
<dbReference type="KEGG" id="tav:G4V39_09505"/>
<dbReference type="PANTHER" id="PTHR22911">
    <property type="entry name" value="ACYL-MALONYL CONDENSING ENZYME-RELATED"/>
    <property type="match status" value="1"/>
</dbReference>
<proteinExistence type="predicted"/>
<dbReference type="Proteomes" id="UP000502179">
    <property type="component" value="Chromosome"/>
</dbReference>
<sequence>MAMWFFWALSTALAASGSDFFTKKYLSHLSTMEMALARATGPLIFLGPVLCLLEPPPLDAVFFKTVAILLPLETVALLLYMKALRISPLSLTVPFLSFTPAFMILTGALILGETLTSWGVTGILLIVLGSYLLNLGEIKNGLLAPFRAIWREKGSLLMILVAAIYAINSVLGKLAVIHSDPLFFAVFYFFVHGLFSALVLGVIFRVKFSRVFGTWRGWLLVGGSQSAMVVCHMTAISMVEAAYMIAVKRLSLLFSVLWGGLFFKEEAMASRLAGAGLMVLGVAMIVLLGSS</sequence>
<protein>
    <submittedName>
        <fullName evidence="2">DMT family transporter</fullName>
    </submittedName>
</protein>
<dbReference type="EMBL" id="CP048877">
    <property type="protein sequence ID" value="QIJ72491.1"/>
    <property type="molecule type" value="Genomic_DNA"/>
</dbReference>
<evidence type="ECO:0000259" key="1">
    <source>
        <dbReference type="Pfam" id="PF00892"/>
    </source>
</evidence>
<feature type="domain" description="EamA" evidence="1">
    <location>
        <begin position="153"/>
        <end position="286"/>
    </location>
</feature>
<name>A0A6G7PY93_9BACT</name>
<keyword evidence="3" id="KW-1185">Reference proteome</keyword>
<dbReference type="PANTHER" id="PTHR22911:SF137">
    <property type="entry name" value="SOLUTE CARRIER FAMILY 35 MEMBER G2-RELATED"/>
    <property type="match status" value="1"/>
</dbReference>
<accession>A0A6G7PY93</accession>
<gene>
    <name evidence="2" type="ORF">G4V39_09505</name>
</gene>
<evidence type="ECO:0000313" key="2">
    <source>
        <dbReference type="EMBL" id="QIJ72491.1"/>
    </source>
</evidence>
<evidence type="ECO:0000313" key="3">
    <source>
        <dbReference type="Proteomes" id="UP000502179"/>
    </source>
</evidence>
<dbReference type="InterPro" id="IPR000620">
    <property type="entry name" value="EamA_dom"/>
</dbReference>
<organism evidence="2 3">
    <name type="scientific">Thermosulfuriphilus ammonigenes</name>
    <dbReference type="NCBI Taxonomy" id="1936021"/>
    <lineage>
        <taxon>Bacteria</taxon>
        <taxon>Pseudomonadati</taxon>
        <taxon>Thermodesulfobacteriota</taxon>
        <taxon>Thermodesulfobacteria</taxon>
        <taxon>Thermodesulfobacteriales</taxon>
        <taxon>Thermodesulfobacteriaceae</taxon>
        <taxon>Thermosulfuriphilus</taxon>
    </lineage>
</organism>
<dbReference type="InterPro" id="IPR037185">
    <property type="entry name" value="EmrE-like"/>
</dbReference>
<dbReference type="SUPFAM" id="SSF103481">
    <property type="entry name" value="Multidrug resistance efflux transporter EmrE"/>
    <property type="match status" value="2"/>
</dbReference>
<dbReference type="Gene3D" id="1.10.3730.20">
    <property type="match status" value="1"/>
</dbReference>
<feature type="domain" description="EamA" evidence="1">
    <location>
        <begin position="3"/>
        <end position="134"/>
    </location>
</feature>
<dbReference type="RefSeq" id="WP_166032708.1">
    <property type="nucleotide sequence ID" value="NZ_CP048877.1"/>
</dbReference>
<dbReference type="AlphaFoldDB" id="A0A6G7PY93"/>